<name>A0A1Y6B656_9PROT</name>
<dbReference type="InterPro" id="IPR053164">
    <property type="entry name" value="IS1016-like_transposase"/>
</dbReference>
<dbReference type="EMBL" id="FWZX01000001">
    <property type="protein sequence ID" value="SME94191.1"/>
    <property type="molecule type" value="Genomic_DNA"/>
</dbReference>
<organism evidence="2 3">
    <name type="scientific">Tistlia consotensis USBA 355</name>
    <dbReference type="NCBI Taxonomy" id="560819"/>
    <lineage>
        <taxon>Bacteria</taxon>
        <taxon>Pseudomonadati</taxon>
        <taxon>Pseudomonadota</taxon>
        <taxon>Alphaproteobacteria</taxon>
        <taxon>Rhodospirillales</taxon>
        <taxon>Rhodovibrionaceae</taxon>
        <taxon>Tistlia</taxon>
    </lineage>
</organism>
<dbReference type="InterPro" id="IPR024442">
    <property type="entry name" value="Transposase_Zn_ribbon"/>
</dbReference>
<evidence type="ECO:0000313" key="3">
    <source>
        <dbReference type="Proteomes" id="UP000192917"/>
    </source>
</evidence>
<evidence type="ECO:0000313" key="2">
    <source>
        <dbReference type="EMBL" id="SME94191.1"/>
    </source>
</evidence>
<proteinExistence type="predicted"/>
<dbReference type="Pfam" id="PF12762">
    <property type="entry name" value="DDE_Tnp_IS1595"/>
    <property type="match status" value="1"/>
</dbReference>
<dbReference type="PANTHER" id="PTHR47163">
    <property type="entry name" value="DDE_TNP_IS1595 DOMAIN-CONTAINING PROTEIN"/>
    <property type="match status" value="1"/>
</dbReference>
<protein>
    <submittedName>
        <fullName evidence="2">Transposase</fullName>
    </submittedName>
</protein>
<dbReference type="AlphaFoldDB" id="A0A1Y6B656"/>
<dbReference type="Pfam" id="PF12760">
    <property type="entry name" value="Zn_ribbon_IS1595"/>
    <property type="match status" value="1"/>
</dbReference>
<feature type="domain" description="ISXO2-like transposase" evidence="1">
    <location>
        <begin position="138"/>
        <end position="285"/>
    </location>
</feature>
<gene>
    <name evidence="2" type="ORF">SAMN05428998_101653</name>
</gene>
<dbReference type="CDD" id="cd20335">
    <property type="entry name" value="BRcat_RBR"/>
    <property type="match status" value="1"/>
</dbReference>
<accession>A0A1Y6B656</accession>
<dbReference type="NCBIfam" id="NF033547">
    <property type="entry name" value="transpos_IS1595"/>
    <property type="match status" value="1"/>
</dbReference>
<evidence type="ECO:0000259" key="1">
    <source>
        <dbReference type="SMART" id="SM01126"/>
    </source>
</evidence>
<dbReference type="Proteomes" id="UP000192917">
    <property type="component" value="Unassembled WGS sequence"/>
</dbReference>
<dbReference type="InterPro" id="IPR024445">
    <property type="entry name" value="Tnp_ISXO2-like"/>
</dbReference>
<dbReference type="SMART" id="SM01126">
    <property type="entry name" value="DDE_Tnp_IS1595"/>
    <property type="match status" value="1"/>
</dbReference>
<dbReference type="RefSeq" id="WP_085120974.1">
    <property type="nucleotide sequence ID" value="NZ_FWZX01000001.1"/>
</dbReference>
<keyword evidence="3" id="KW-1185">Reference proteome</keyword>
<sequence length="319" mass="35821">MTQHFLLSAKARTLSVVQVARMSEEEARAAFRAIRWATTDGDPVCPRCGCCAVYEYASRPIFKCKACGHQFSVTSGTIFASRKLPVRDYLLAIAIFVNAAKGMSALQLGRDLDVQYRTAYVLAHKLREAMAAENETMTLSGTVEVDGAYFGGYVRPENRKEDRVDLRLKANQSGKRRVVVVMRQRGGRTLPFVFRSEGESLPSILARVEPGSTIHADEAPSWDELHTRYETRRINHSIAFSDDGACTNQAESYFSRLRRAEWGQHHHISGRYLGFYAGGAAWREDTRRKPNGALYGLLIAAAAAHPVSRQWKGYWQRAR</sequence>
<dbReference type="PANTHER" id="PTHR47163:SF2">
    <property type="entry name" value="SI:DKEY-17M8.2"/>
    <property type="match status" value="1"/>
</dbReference>
<reference evidence="2 3" key="1">
    <citation type="submission" date="2017-04" db="EMBL/GenBank/DDBJ databases">
        <authorList>
            <person name="Afonso C.L."/>
            <person name="Miller P.J."/>
            <person name="Scott M.A."/>
            <person name="Spackman E."/>
            <person name="Goraichik I."/>
            <person name="Dimitrov K.M."/>
            <person name="Suarez D.L."/>
            <person name="Swayne D.E."/>
        </authorList>
    </citation>
    <scope>NUCLEOTIDE SEQUENCE [LARGE SCALE GENOMIC DNA]</scope>
    <source>
        <strain evidence="2 3">USBA 355</strain>
    </source>
</reference>